<organism evidence="1 2">
    <name type="scientific">Priestia megaterium (strain ATCC 14581 / DSM 32 / CCUG 1817 / JCM 2506 / NBRC 15308 / NCIMB 9376 / NCTC 10342 / NRRL B-14308 / VKM B-512 / Ford 19)</name>
    <name type="common">Bacillus megaterium</name>
    <dbReference type="NCBI Taxonomy" id="1348623"/>
    <lineage>
        <taxon>Bacteria</taxon>
        <taxon>Bacillati</taxon>
        <taxon>Bacillota</taxon>
        <taxon>Bacilli</taxon>
        <taxon>Bacillales</taxon>
        <taxon>Bacillaceae</taxon>
        <taxon>Priestia</taxon>
    </lineage>
</organism>
<gene>
    <name evidence="1" type="ORF">BG04_350</name>
</gene>
<dbReference type="HOGENOM" id="CLU_2258107_0_0_9"/>
<name>A0A0B6AUZ3_PRIM2</name>
<proteinExistence type="predicted"/>
<protein>
    <submittedName>
        <fullName evidence="1">Putative membrane protein</fullName>
    </submittedName>
</protein>
<dbReference type="EMBL" id="CP009920">
    <property type="protein sequence ID" value="AJI24483.1"/>
    <property type="molecule type" value="Genomic_DNA"/>
</dbReference>
<reference evidence="1 2" key="1">
    <citation type="journal article" date="2015" name="Genome Announc.">
        <title>Complete genome sequences for 35 biothreat assay-relevant bacillus species.</title>
        <authorList>
            <person name="Johnson S.L."/>
            <person name="Daligault H.E."/>
            <person name="Davenport K.W."/>
            <person name="Jaissle J."/>
            <person name="Frey K.G."/>
            <person name="Ladner J.T."/>
            <person name="Broomall S.M."/>
            <person name="Bishop-Lilly K.A."/>
            <person name="Bruce D.C."/>
            <person name="Gibbons H.S."/>
            <person name="Coyne S.R."/>
            <person name="Lo C.C."/>
            <person name="Meincke L."/>
            <person name="Munk A.C."/>
            <person name="Koroleva G.I."/>
            <person name="Rosenzweig C.N."/>
            <person name="Palacios G.F."/>
            <person name="Redden C.L."/>
            <person name="Minogue T.D."/>
            <person name="Chain P.S."/>
        </authorList>
    </citation>
    <scope>NUCLEOTIDE SEQUENCE [LARGE SCALE GENOMIC DNA]</scope>
    <source>
        <strain evidence="2">ATCC 14581 / DSM 32 / JCM 2506 / NBRC 15308 / NCIMB 9376 / NCTC 10342 / NRRL B-14308 / VKM B-512</strain>
    </source>
</reference>
<dbReference type="KEGG" id="bmeg:BG04_350"/>
<evidence type="ECO:0000313" key="2">
    <source>
        <dbReference type="Proteomes" id="UP000031829"/>
    </source>
</evidence>
<dbReference type="RefSeq" id="WP_034650198.1">
    <property type="nucleotide sequence ID" value="NZ_BCVB01000006.1"/>
</dbReference>
<evidence type="ECO:0000313" key="1">
    <source>
        <dbReference type="EMBL" id="AJI24483.1"/>
    </source>
</evidence>
<sequence length="103" mass="11289">MGVSKENKPILLTVILLVAAFVVFFADWIFPSNSIFPNRSGDMTIALWLFFAIDLGFIVALVLGVRTKKPSVVWFSIIANSIFIVLLSGLMFLLAIANGISEP</sequence>
<dbReference type="AlphaFoldDB" id="A0A0B6AUZ3"/>
<dbReference type="GeneID" id="93643861"/>
<accession>A0A0B6AUZ3</accession>
<dbReference type="Proteomes" id="UP000031829">
    <property type="component" value="Chromosome"/>
</dbReference>